<protein>
    <submittedName>
        <fullName evidence="4">Uncharacterized protein</fullName>
    </submittedName>
</protein>
<organism evidence="4 5">
    <name type="scientific">Actinoplanes missouriensis (strain ATCC 14538 / DSM 43046 / CBS 188.64 / JCM 3121 / NBRC 102363 / NCIMB 12654 / NRRL B-3342 / UNCC 431)</name>
    <dbReference type="NCBI Taxonomy" id="512565"/>
    <lineage>
        <taxon>Bacteria</taxon>
        <taxon>Bacillati</taxon>
        <taxon>Actinomycetota</taxon>
        <taxon>Actinomycetes</taxon>
        <taxon>Micromonosporales</taxon>
        <taxon>Micromonosporaceae</taxon>
        <taxon>Actinoplanes</taxon>
    </lineage>
</organism>
<reference evidence="4 5" key="1">
    <citation type="submission" date="2012-02" db="EMBL/GenBank/DDBJ databases">
        <title>Complete genome sequence of Actinoplanes missouriensis 431 (= NBRC 102363).</title>
        <authorList>
            <person name="Ohnishi Y."/>
            <person name="Ishikawa J."/>
            <person name="Sekine M."/>
            <person name="Hosoyama A."/>
            <person name="Harada T."/>
            <person name="Narita H."/>
            <person name="Hata T."/>
            <person name="Konno Y."/>
            <person name="Tutikane K."/>
            <person name="Fujita N."/>
            <person name="Horinouchi S."/>
            <person name="Hayakawa M."/>
        </authorList>
    </citation>
    <scope>NUCLEOTIDE SEQUENCE [LARGE SCALE GENOMIC DNA]</scope>
    <source>
        <strain evidence="5">ATCC 14538 / DSM 43046 / CBS 188.64 / JCM 3121 / NBRC 102363 / NCIMB 12654 / NRRL B-3342 / UNCC 431</strain>
    </source>
</reference>
<feature type="compositionally biased region" description="Low complexity" evidence="1">
    <location>
        <begin position="246"/>
        <end position="280"/>
    </location>
</feature>
<feature type="compositionally biased region" description="Low complexity" evidence="1">
    <location>
        <begin position="139"/>
        <end position="150"/>
    </location>
</feature>
<dbReference type="AlphaFoldDB" id="I0HJX5"/>
<dbReference type="EMBL" id="AP012319">
    <property type="protein sequence ID" value="BAL93312.1"/>
    <property type="molecule type" value="Genomic_DNA"/>
</dbReference>
<feature type="signal peptide" evidence="3">
    <location>
        <begin position="1"/>
        <end position="31"/>
    </location>
</feature>
<dbReference type="PATRIC" id="fig|512565.3.peg.8114"/>
<dbReference type="HOGENOM" id="CLU_865048_0_0_11"/>
<keyword evidence="2" id="KW-0812">Transmembrane</keyword>
<accession>I0HJX5</accession>
<keyword evidence="2" id="KW-0472">Membrane</keyword>
<evidence type="ECO:0000256" key="1">
    <source>
        <dbReference type="SAM" id="MobiDB-lite"/>
    </source>
</evidence>
<dbReference type="KEGG" id="ams:AMIS_80920"/>
<proteinExistence type="predicted"/>
<feature type="chain" id="PRO_5003628187" evidence="3">
    <location>
        <begin position="32"/>
        <end position="332"/>
    </location>
</feature>
<dbReference type="STRING" id="512565.AMIS_80920"/>
<dbReference type="Proteomes" id="UP000007882">
    <property type="component" value="Chromosome"/>
</dbReference>
<keyword evidence="5" id="KW-1185">Reference proteome</keyword>
<keyword evidence="2" id="KW-1133">Transmembrane helix</keyword>
<feature type="region of interest" description="Disordered" evidence="1">
    <location>
        <begin position="128"/>
        <end position="287"/>
    </location>
</feature>
<feature type="compositionally biased region" description="Low complexity" evidence="1">
    <location>
        <begin position="194"/>
        <end position="211"/>
    </location>
</feature>
<evidence type="ECO:0000256" key="2">
    <source>
        <dbReference type="SAM" id="Phobius"/>
    </source>
</evidence>
<feature type="transmembrane region" description="Helical" evidence="2">
    <location>
        <begin position="299"/>
        <end position="322"/>
    </location>
</feature>
<dbReference type="OrthoDB" id="3383382at2"/>
<feature type="compositionally biased region" description="Polar residues" evidence="1">
    <location>
        <begin position="164"/>
        <end position="175"/>
    </location>
</feature>
<dbReference type="eggNOG" id="ENOG5031T6W">
    <property type="taxonomic scope" value="Bacteria"/>
</dbReference>
<evidence type="ECO:0000313" key="4">
    <source>
        <dbReference type="EMBL" id="BAL93312.1"/>
    </source>
</evidence>
<gene>
    <name evidence="4" type="ordered locus">AMIS_80920</name>
</gene>
<evidence type="ECO:0000256" key="3">
    <source>
        <dbReference type="SAM" id="SignalP"/>
    </source>
</evidence>
<dbReference type="RefSeq" id="WP_014448193.1">
    <property type="nucleotide sequence ID" value="NC_017093.1"/>
</dbReference>
<keyword evidence="3" id="KW-0732">Signal</keyword>
<sequence length="332" mass="33403">MSRQVRYRVAAVGLCGLIFGAPLLVNGTASAEQLDPNDRRVSFTNSGVLGLTCESKPSVESMTVPADSVVQVRNRTGHDAQLRLGGAPKGMIPENGSAEVVFRRGTTSVMLTPECDHGNDAVPMTITAAPSPAYTRPDPVAAAPGAGVTTHAQSSGGGAPMRTRISSAKSGQALSAQRPVRGPKPSRPGVRQLSAARPQAAASSAAPASGAMPQGDTGRHLRTTPLPGTGDVGAPAIAGMLPAKPPAKSTTAAAETPLSSSVPPASESAEAPAPETAEPSDVAGTEPVAVGTIREGRPIGLLGLIAMVCVLGVSIATIRAIVSQRASRANMA</sequence>
<name>I0HJX5_ACTM4</name>
<evidence type="ECO:0000313" key="5">
    <source>
        <dbReference type="Proteomes" id="UP000007882"/>
    </source>
</evidence>